<name>A0AAW5BAY1_9BACI</name>
<comment type="function">
    <text evidence="5">A non-essential component of RNA polymerase (RNAP).</text>
</comment>
<evidence type="ECO:0000313" key="7">
    <source>
        <dbReference type="Proteomes" id="UP001199631"/>
    </source>
</evidence>
<comment type="similarity">
    <text evidence="5">Belongs to the RNA polymerase subunit epsilon family.</text>
</comment>
<dbReference type="Pfam" id="PF07288">
    <property type="entry name" value="RpoY"/>
    <property type="match status" value="1"/>
</dbReference>
<evidence type="ECO:0000313" key="6">
    <source>
        <dbReference type="EMBL" id="MCG3420432.1"/>
    </source>
</evidence>
<dbReference type="GO" id="GO:0003899">
    <property type="term" value="F:DNA-directed RNA polymerase activity"/>
    <property type="evidence" value="ECO:0007669"/>
    <property type="project" value="UniProtKB-UniRule"/>
</dbReference>
<protein>
    <recommendedName>
        <fullName evidence="5">DNA-directed RNA polymerase subunit epsilon</fullName>
        <shortName evidence="5">RNAP epsilon subunit</shortName>
        <ecNumber evidence="5">2.7.7.6</ecNumber>
    </recommendedName>
    <alternativeName>
        <fullName evidence="5">RNA polymerase epsilon subunit</fullName>
    </alternativeName>
    <alternativeName>
        <fullName evidence="5">Transcriptase subunit epsilon</fullName>
    </alternativeName>
</protein>
<dbReference type="HAMAP" id="MF_01553">
    <property type="entry name" value="RNApol_bact_RpoY"/>
    <property type="match status" value="1"/>
</dbReference>
<dbReference type="GO" id="GO:0006351">
    <property type="term" value="P:DNA-templated transcription"/>
    <property type="evidence" value="ECO:0007669"/>
    <property type="project" value="UniProtKB-UniRule"/>
</dbReference>
<evidence type="ECO:0000256" key="2">
    <source>
        <dbReference type="ARBA" id="ARBA00022679"/>
    </source>
</evidence>
<dbReference type="GO" id="GO:0000428">
    <property type="term" value="C:DNA-directed RNA polymerase complex"/>
    <property type="evidence" value="ECO:0007669"/>
    <property type="project" value="UniProtKB-KW"/>
</dbReference>
<dbReference type="Proteomes" id="UP001199631">
    <property type="component" value="Unassembled WGS sequence"/>
</dbReference>
<accession>A0AAW5BAY1</accession>
<comment type="catalytic activity">
    <reaction evidence="5">
        <text>RNA(n) + a ribonucleoside 5'-triphosphate = RNA(n+1) + diphosphate</text>
        <dbReference type="Rhea" id="RHEA:21248"/>
        <dbReference type="Rhea" id="RHEA-COMP:14527"/>
        <dbReference type="Rhea" id="RHEA-COMP:17342"/>
        <dbReference type="ChEBI" id="CHEBI:33019"/>
        <dbReference type="ChEBI" id="CHEBI:61557"/>
        <dbReference type="ChEBI" id="CHEBI:140395"/>
        <dbReference type="EC" id="2.7.7.6"/>
    </reaction>
</comment>
<evidence type="ECO:0000256" key="4">
    <source>
        <dbReference type="ARBA" id="ARBA00023163"/>
    </source>
</evidence>
<keyword evidence="3 5" id="KW-0548">Nucleotidyltransferase</keyword>
<comment type="subunit">
    <text evidence="5">RNAP is composed of a core of 2 alpha, a beta and a beta' subunit. The core is associated with a delta subunit, and at least one of epsilon or omega. When a sigma factor is associated with the core the holoenzyme is formed, which can initiate transcription.</text>
</comment>
<keyword evidence="4 5" id="KW-0804">Transcription</keyword>
<dbReference type="NCBIfam" id="NF010188">
    <property type="entry name" value="PRK13667.1"/>
    <property type="match status" value="1"/>
</dbReference>
<proteinExistence type="inferred from homology"/>
<dbReference type="EC" id="2.7.7.6" evidence="5"/>
<organism evidence="6 7">
    <name type="scientific">Oceanobacillus jordanicus</name>
    <dbReference type="NCBI Taxonomy" id="2867266"/>
    <lineage>
        <taxon>Bacteria</taxon>
        <taxon>Bacillati</taxon>
        <taxon>Bacillota</taxon>
        <taxon>Bacilli</taxon>
        <taxon>Bacillales</taxon>
        <taxon>Bacillaceae</taxon>
        <taxon>Oceanobacillus</taxon>
    </lineage>
</organism>
<gene>
    <name evidence="5" type="primary">rpoY</name>
    <name evidence="6" type="ORF">K3T81_14900</name>
</gene>
<sequence length="69" mass="8309">MIYKVLYQELKNEIPVRERTKCAYVEADSVREVRSSLNEKKFNIEYIHVLDEAHLEYEKQSETFKLENA</sequence>
<dbReference type="AlphaFoldDB" id="A0AAW5BAY1"/>
<dbReference type="InterPro" id="IPR009907">
    <property type="entry name" value="RpoY"/>
</dbReference>
<comment type="caution">
    <text evidence="6">The sequence shown here is derived from an EMBL/GenBank/DDBJ whole genome shotgun (WGS) entry which is preliminary data.</text>
</comment>
<keyword evidence="1 5" id="KW-0240">DNA-directed RNA polymerase</keyword>
<reference evidence="6 7" key="1">
    <citation type="journal article" date="2022" name="Evol. Bioinform. Online">
        <title>Draft Genome Sequence of Oceanobacillus jordanicus Strain GSFE11, a Halotolerant Plant Growth-Promoting Bacterial Endophyte Isolated From the Jordan Valley.</title>
        <authorList>
            <person name="Alhindi T."/>
            <person name="Albdaiwi R."/>
        </authorList>
    </citation>
    <scope>NUCLEOTIDE SEQUENCE [LARGE SCALE GENOMIC DNA]</scope>
    <source>
        <strain evidence="6 7">GSFE11</strain>
    </source>
</reference>
<keyword evidence="7" id="KW-1185">Reference proteome</keyword>
<keyword evidence="2 5" id="KW-0808">Transferase</keyword>
<evidence type="ECO:0000256" key="3">
    <source>
        <dbReference type="ARBA" id="ARBA00022695"/>
    </source>
</evidence>
<evidence type="ECO:0000256" key="1">
    <source>
        <dbReference type="ARBA" id="ARBA00022478"/>
    </source>
</evidence>
<dbReference type="RefSeq" id="WP_106896532.1">
    <property type="nucleotide sequence ID" value="NZ_JAIFZM010000014.1"/>
</dbReference>
<dbReference type="EMBL" id="JAIFZM010000014">
    <property type="protein sequence ID" value="MCG3420432.1"/>
    <property type="molecule type" value="Genomic_DNA"/>
</dbReference>
<dbReference type="Gene3D" id="3.10.20.730">
    <property type="entry name" value="RNAP, epsilon subunit-like"/>
    <property type="match status" value="1"/>
</dbReference>
<dbReference type="GO" id="GO:0003677">
    <property type="term" value="F:DNA binding"/>
    <property type="evidence" value="ECO:0007669"/>
    <property type="project" value="UniProtKB-UniRule"/>
</dbReference>
<evidence type="ECO:0000256" key="5">
    <source>
        <dbReference type="HAMAP-Rule" id="MF_01553"/>
    </source>
</evidence>